<name>A0A0F9L7G0_9ZZZZ</name>
<sequence length="53" mass="6307">MKYKDNKWSITYDEKNGLKVYVQCECGKRHDIHLDSIGNFQGRGTLFNRNEKK</sequence>
<dbReference type="AlphaFoldDB" id="A0A0F9L7G0"/>
<evidence type="ECO:0000313" key="1">
    <source>
        <dbReference type="EMBL" id="KKM89438.1"/>
    </source>
</evidence>
<accession>A0A0F9L7G0</accession>
<comment type="caution">
    <text evidence="1">The sequence shown here is derived from an EMBL/GenBank/DDBJ whole genome shotgun (WGS) entry which is preliminary data.</text>
</comment>
<gene>
    <name evidence="1" type="ORF">LCGC14_1248760</name>
</gene>
<dbReference type="EMBL" id="LAZR01006817">
    <property type="protein sequence ID" value="KKM89438.1"/>
    <property type="molecule type" value="Genomic_DNA"/>
</dbReference>
<organism evidence="1">
    <name type="scientific">marine sediment metagenome</name>
    <dbReference type="NCBI Taxonomy" id="412755"/>
    <lineage>
        <taxon>unclassified sequences</taxon>
        <taxon>metagenomes</taxon>
        <taxon>ecological metagenomes</taxon>
    </lineage>
</organism>
<reference evidence="1" key="1">
    <citation type="journal article" date="2015" name="Nature">
        <title>Complex archaea that bridge the gap between prokaryotes and eukaryotes.</title>
        <authorList>
            <person name="Spang A."/>
            <person name="Saw J.H."/>
            <person name="Jorgensen S.L."/>
            <person name="Zaremba-Niedzwiedzka K."/>
            <person name="Martijn J."/>
            <person name="Lind A.E."/>
            <person name="van Eijk R."/>
            <person name="Schleper C."/>
            <person name="Guy L."/>
            <person name="Ettema T.J."/>
        </authorList>
    </citation>
    <scope>NUCLEOTIDE SEQUENCE</scope>
</reference>
<proteinExistence type="predicted"/>
<protein>
    <submittedName>
        <fullName evidence="1">Uncharacterized protein</fullName>
    </submittedName>
</protein>